<name>A0ABU3BCH1_9FLAO</name>
<evidence type="ECO:0000313" key="2">
    <source>
        <dbReference type="Proteomes" id="UP001250662"/>
    </source>
</evidence>
<protein>
    <submittedName>
        <fullName evidence="1">Uncharacterized protein</fullName>
    </submittedName>
</protein>
<evidence type="ECO:0000313" key="1">
    <source>
        <dbReference type="EMBL" id="MDT0620172.1"/>
    </source>
</evidence>
<dbReference type="RefSeq" id="WP_311383832.1">
    <property type="nucleotide sequence ID" value="NZ_JAVRHU010000001.1"/>
</dbReference>
<proteinExistence type="predicted"/>
<dbReference type="Proteomes" id="UP001250662">
    <property type="component" value="Unassembled WGS sequence"/>
</dbReference>
<organism evidence="1 2">
    <name type="scientific">Croceitalea vernalis</name>
    <dbReference type="NCBI Taxonomy" id="3075599"/>
    <lineage>
        <taxon>Bacteria</taxon>
        <taxon>Pseudomonadati</taxon>
        <taxon>Bacteroidota</taxon>
        <taxon>Flavobacteriia</taxon>
        <taxon>Flavobacteriales</taxon>
        <taxon>Flavobacteriaceae</taxon>
        <taxon>Croceitalea</taxon>
    </lineage>
</organism>
<gene>
    <name evidence="1" type="ORF">RM520_00970</name>
</gene>
<reference evidence="1 2" key="1">
    <citation type="submission" date="2023-09" db="EMBL/GenBank/DDBJ databases">
        <authorList>
            <person name="Rey-Velasco X."/>
        </authorList>
    </citation>
    <scope>NUCLEOTIDE SEQUENCE [LARGE SCALE GENOMIC DNA]</scope>
    <source>
        <strain evidence="1 2">P007</strain>
    </source>
</reference>
<dbReference type="EMBL" id="JAVRHU010000001">
    <property type="protein sequence ID" value="MDT0620172.1"/>
    <property type="molecule type" value="Genomic_DNA"/>
</dbReference>
<accession>A0ABU3BCH1</accession>
<comment type="caution">
    <text evidence="1">The sequence shown here is derived from an EMBL/GenBank/DDBJ whole genome shotgun (WGS) entry which is preliminary data.</text>
</comment>
<sequence length="68" mass="7587">MNELVKSSILGIATVILLFVGAHFTNEMEETELEKALNIKKKVERVDNVADNTAELKNIENKNSEVSL</sequence>
<keyword evidence="2" id="KW-1185">Reference proteome</keyword>